<organism evidence="3 4">
    <name type="scientific">Actibacterium lipolyticum</name>
    <dbReference type="NCBI Taxonomy" id="1524263"/>
    <lineage>
        <taxon>Bacteria</taxon>
        <taxon>Pseudomonadati</taxon>
        <taxon>Pseudomonadota</taxon>
        <taxon>Alphaproteobacteria</taxon>
        <taxon>Rhodobacterales</taxon>
        <taxon>Roseobacteraceae</taxon>
        <taxon>Actibacterium</taxon>
    </lineage>
</organism>
<dbReference type="Pfam" id="PF22784">
    <property type="entry name" value="PTP-SAK"/>
    <property type="match status" value="1"/>
</dbReference>
<name>A0A238KMY7_9RHOB</name>
<dbReference type="Proteomes" id="UP000202922">
    <property type="component" value="Unassembled WGS sequence"/>
</dbReference>
<dbReference type="OrthoDB" id="9814896at2"/>
<dbReference type="EMBL" id="FXYE01000002">
    <property type="protein sequence ID" value="SMX43542.1"/>
    <property type="molecule type" value="Genomic_DNA"/>
</dbReference>
<gene>
    <name evidence="3" type="ORF">COL8621_02327</name>
</gene>
<protein>
    <recommendedName>
        <fullName evidence="2">Swiss Army Knife protein DSP-PTPase phosphatase domain-containing protein</fullName>
    </recommendedName>
</protein>
<dbReference type="Gene3D" id="3.90.190.10">
    <property type="entry name" value="Protein tyrosine phosphatase superfamily"/>
    <property type="match status" value="1"/>
</dbReference>
<evidence type="ECO:0000313" key="4">
    <source>
        <dbReference type="Proteomes" id="UP000202922"/>
    </source>
</evidence>
<proteinExistence type="predicted"/>
<sequence length="230" mass="26502">MFRQIKTRLDNFEQSLRQSFGNDISTPNGRRAAFWHFQLMDHAFLRVLWTNLDEIAPGVWRSNQPSPKRLARYHKMGITNVISLRGDAPHSHFLFEQEACERLGLSLHTVAISARKLVNKKRMLALLDLFDTVERPFVMHCKSGADRAGLASALYLMHVEGKPVAEAKKQLSLRYLHLKNDSTGILDYMLDQYEQDITETPMPIREWFETRYDPKALTAGFQKLRGISDG</sequence>
<dbReference type="InterPro" id="IPR029021">
    <property type="entry name" value="Prot-tyrosine_phosphatase-like"/>
</dbReference>
<dbReference type="InterPro" id="IPR057023">
    <property type="entry name" value="PTP-SAK"/>
</dbReference>
<dbReference type="SUPFAM" id="SSF52799">
    <property type="entry name" value="(Phosphotyrosine protein) phosphatases II"/>
    <property type="match status" value="1"/>
</dbReference>
<dbReference type="AlphaFoldDB" id="A0A238KMY7"/>
<keyword evidence="1" id="KW-0378">Hydrolase</keyword>
<dbReference type="GO" id="GO:0016791">
    <property type="term" value="F:phosphatase activity"/>
    <property type="evidence" value="ECO:0007669"/>
    <property type="project" value="UniProtKB-ARBA"/>
</dbReference>
<evidence type="ECO:0000313" key="3">
    <source>
        <dbReference type="EMBL" id="SMX43542.1"/>
    </source>
</evidence>
<dbReference type="RefSeq" id="WP_093967493.1">
    <property type="nucleotide sequence ID" value="NZ_FXYE01000002.1"/>
</dbReference>
<evidence type="ECO:0000256" key="1">
    <source>
        <dbReference type="ARBA" id="ARBA00022801"/>
    </source>
</evidence>
<accession>A0A238KMY7</accession>
<evidence type="ECO:0000259" key="2">
    <source>
        <dbReference type="Pfam" id="PF22784"/>
    </source>
</evidence>
<feature type="domain" description="Swiss Army Knife protein DSP-PTPase phosphatase" evidence="2">
    <location>
        <begin position="70"/>
        <end position="164"/>
    </location>
</feature>
<reference evidence="4" key="1">
    <citation type="submission" date="2017-05" db="EMBL/GenBank/DDBJ databases">
        <authorList>
            <person name="Rodrigo-Torres L."/>
            <person name="Arahal R. D."/>
            <person name="Lucena T."/>
        </authorList>
    </citation>
    <scope>NUCLEOTIDE SEQUENCE [LARGE SCALE GENOMIC DNA]</scope>
    <source>
        <strain evidence="4">CECT 8621</strain>
    </source>
</reference>
<keyword evidence="4" id="KW-1185">Reference proteome</keyword>